<evidence type="ECO:0000313" key="2">
    <source>
        <dbReference type="EMBL" id="QDY78504.1"/>
    </source>
</evidence>
<dbReference type="EMBL" id="CP042266">
    <property type="protein sequence ID" value="QDY78504.1"/>
    <property type="molecule type" value="Genomic_DNA"/>
</dbReference>
<organism evidence="2 3">
    <name type="scientific">Streptomyces qinzhouensis</name>
    <dbReference type="NCBI Taxonomy" id="2599401"/>
    <lineage>
        <taxon>Bacteria</taxon>
        <taxon>Bacillati</taxon>
        <taxon>Actinomycetota</taxon>
        <taxon>Actinomycetes</taxon>
        <taxon>Kitasatosporales</taxon>
        <taxon>Streptomycetaceae</taxon>
        <taxon>Streptomyces</taxon>
    </lineage>
</organism>
<reference evidence="2 3" key="1">
    <citation type="submission" date="2019-07" db="EMBL/GenBank/DDBJ databases">
        <authorList>
            <person name="Zhu P."/>
        </authorList>
    </citation>
    <scope>NUCLEOTIDE SEQUENCE [LARGE SCALE GENOMIC DNA]</scope>
    <source>
        <strain evidence="2 3">SSL-25</strain>
    </source>
</reference>
<keyword evidence="3" id="KW-1185">Reference proteome</keyword>
<dbReference type="KEGG" id="sqz:FQU76_20610"/>
<dbReference type="AlphaFoldDB" id="A0A5B8JE52"/>
<evidence type="ECO:0000313" key="3">
    <source>
        <dbReference type="Proteomes" id="UP000320580"/>
    </source>
</evidence>
<proteinExistence type="predicted"/>
<dbReference type="RefSeq" id="WP_146481812.1">
    <property type="nucleotide sequence ID" value="NZ_CP042266.1"/>
</dbReference>
<protein>
    <submittedName>
        <fullName evidence="2">Uncharacterized protein</fullName>
    </submittedName>
</protein>
<evidence type="ECO:0000256" key="1">
    <source>
        <dbReference type="SAM" id="MobiDB-lite"/>
    </source>
</evidence>
<accession>A0A5B8JE52</accession>
<gene>
    <name evidence="2" type="ORF">FQU76_20610</name>
</gene>
<feature type="region of interest" description="Disordered" evidence="1">
    <location>
        <begin position="187"/>
        <end position="217"/>
    </location>
</feature>
<dbReference type="Proteomes" id="UP000320580">
    <property type="component" value="Chromosome"/>
</dbReference>
<sequence>MADNNKSVEQQIHEIREALEGKVSTSSLISVLHISDVRPEALAFKNKDELATKKYVDDATADKFGAKPMWFKEWEFLLWPMLGAMFLKIDLALIDLTAQINNHIKRPLYERVLTPIARRRGARIRARNPGAAGREAVQNARLALGPNQTYRTPMDRAENELVNIRKRLNHLERLNTDKRLNKLEDKLRQGSDAARRHNGQPRPSQGGTARPPSLDGLQRQVDALTRALA</sequence>
<name>A0A5B8JE52_9ACTN</name>